<dbReference type="Proteomes" id="UP000031036">
    <property type="component" value="Unassembled WGS sequence"/>
</dbReference>
<dbReference type="AlphaFoldDB" id="A0A0B2V944"/>
<dbReference type="OMA" id="GFRQSEF"/>
<dbReference type="PANTHER" id="PTHR38636:SF1">
    <property type="entry name" value="CHLORIDE CHANNEL PROTEIN CLC-D"/>
    <property type="match status" value="1"/>
</dbReference>
<reference evidence="3" key="2">
    <citation type="submission" date="2018-11" db="EMBL/GenBank/DDBJ databases">
        <authorList>
            <consortium name="Pathogen Informatics"/>
        </authorList>
    </citation>
    <scope>NUCLEOTIDE SEQUENCE [LARGE SCALE GENOMIC DNA]</scope>
</reference>
<dbReference type="Pfam" id="PF08560">
    <property type="entry name" value="DUF1757"/>
    <property type="match status" value="1"/>
</dbReference>
<gene>
    <name evidence="2" type="ORF">Tcan_18608</name>
    <name evidence="3" type="ORF">TCNE_LOCUS12268</name>
</gene>
<keyword evidence="1" id="KW-1133">Transmembrane helix</keyword>
<sequence>MSTVWLKNFLGIRLTEFELLRVPRPSAEFGIHVTMRCVQTGTVLGSLLCPLALLVRNGKRTVSGGDNASLKRAFTEGGVTGALIGAVLGPVVTYLSLRNMSSVQLYDRCYRLRFDAQQLSLDRTCVLGASIGYLSSGSFGFVIGVDLALLLSNVLSKAWQ</sequence>
<feature type="transmembrane region" description="Helical" evidence="1">
    <location>
        <begin position="76"/>
        <end position="97"/>
    </location>
</feature>
<dbReference type="OrthoDB" id="421638at2759"/>
<dbReference type="EMBL" id="JPKZ01002206">
    <property type="protein sequence ID" value="KHN77997.1"/>
    <property type="molecule type" value="Genomic_DNA"/>
</dbReference>
<dbReference type="InterPro" id="IPR013869">
    <property type="entry name" value="DUF1757"/>
</dbReference>
<name>A0A0B2V944_TOXCA</name>
<protein>
    <submittedName>
        <fullName evidence="2">Uncharacterized protein</fullName>
    </submittedName>
</protein>
<evidence type="ECO:0000256" key="1">
    <source>
        <dbReference type="SAM" id="Phobius"/>
    </source>
</evidence>
<keyword evidence="1" id="KW-0472">Membrane</keyword>
<feature type="transmembrane region" description="Helical" evidence="1">
    <location>
        <begin position="29"/>
        <end position="55"/>
    </location>
</feature>
<dbReference type="EMBL" id="UYWY01021185">
    <property type="protein sequence ID" value="VDM43589.1"/>
    <property type="molecule type" value="Genomic_DNA"/>
</dbReference>
<accession>A0A0B2V944</accession>
<dbReference type="PANTHER" id="PTHR38636">
    <property type="entry name" value="PROTEIN CBG20488"/>
    <property type="match status" value="1"/>
</dbReference>
<proteinExistence type="predicted"/>
<evidence type="ECO:0000313" key="3">
    <source>
        <dbReference type="EMBL" id="VDM43589.1"/>
    </source>
</evidence>
<keyword evidence="1" id="KW-0812">Transmembrane</keyword>
<feature type="transmembrane region" description="Helical" evidence="1">
    <location>
        <begin position="131"/>
        <end position="155"/>
    </location>
</feature>
<organism evidence="2 4">
    <name type="scientific">Toxocara canis</name>
    <name type="common">Canine roundworm</name>
    <dbReference type="NCBI Taxonomy" id="6265"/>
    <lineage>
        <taxon>Eukaryota</taxon>
        <taxon>Metazoa</taxon>
        <taxon>Ecdysozoa</taxon>
        <taxon>Nematoda</taxon>
        <taxon>Chromadorea</taxon>
        <taxon>Rhabditida</taxon>
        <taxon>Spirurina</taxon>
        <taxon>Ascaridomorpha</taxon>
        <taxon>Ascaridoidea</taxon>
        <taxon>Toxocaridae</taxon>
        <taxon>Toxocara</taxon>
    </lineage>
</organism>
<evidence type="ECO:0000313" key="2">
    <source>
        <dbReference type="EMBL" id="KHN77997.1"/>
    </source>
</evidence>
<dbReference type="STRING" id="6265.A0A0B2V944"/>
<keyword evidence="4" id="KW-1185">Reference proteome</keyword>
<reference evidence="2 4" key="1">
    <citation type="submission" date="2014-11" db="EMBL/GenBank/DDBJ databases">
        <title>Genetic blueprint of the zoonotic pathogen Toxocara canis.</title>
        <authorList>
            <person name="Zhu X.-Q."/>
            <person name="Korhonen P.K."/>
            <person name="Cai H."/>
            <person name="Young N.D."/>
            <person name="Nejsum P."/>
            <person name="von Samson-Himmelstjerna G."/>
            <person name="Boag P.R."/>
            <person name="Tan P."/>
            <person name="Li Q."/>
            <person name="Min J."/>
            <person name="Yang Y."/>
            <person name="Wang X."/>
            <person name="Fang X."/>
            <person name="Hall R.S."/>
            <person name="Hofmann A."/>
            <person name="Sternberg P.W."/>
            <person name="Jex A.R."/>
            <person name="Gasser R.B."/>
        </authorList>
    </citation>
    <scope>NUCLEOTIDE SEQUENCE [LARGE SCALE GENOMIC DNA]</scope>
    <source>
        <strain evidence="2">PN_DK_2014</strain>
    </source>
</reference>
<evidence type="ECO:0000313" key="4">
    <source>
        <dbReference type="Proteomes" id="UP000031036"/>
    </source>
</evidence>